<comment type="caution">
    <text evidence="7">The sequence shown here is derived from an EMBL/GenBank/DDBJ whole genome shotgun (WGS) entry which is preliminary data.</text>
</comment>
<feature type="domain" description="PpiC" evidence="6">
    <location>
        <begin position="147"/>
        <end position="249"/>
    </location>
</feature>
<dbReference type="InterPro" id="IPR050245">
    <property type="entry name" value="PrsA_foldase"/>
</dbReference>
<dbReference type="Pfam" id="PF00639">
    <property type="entry name" value="Rotamase"/>
    <property type="match status" value="1"/>
</dbReference>
<dbReference type="RefSeq" id="WP_283173860.1">
    <property type="nucleotide sequence ID" value="NZ_JAPNOA010000028.1"/>
</dbReference>
<dbReference type="Gene3D" id="3.10.50.40">
    <property type="match status" value="1"/>
</dbReference>
<proteinExistence type="inferred from homology"/>
<dbReference type="InterPro" id="IPR000297">
    <property type="entry name" value="PPIase_PpiC"/>
</dbReference>
<accession>A0A9X3IS96</accession>
<dbReference type="PANTHER" id="PTHR47245:SF2">
    <property type="entry name" value="PEPTIDYL-PROLYL CIS-TRANS ISOMERASE HP_0175-RELATED"/>
    <property type="match status" value="1"/>
</dbReference>
<dbReference type="EMBL" id="JAPNOA010000028">
    <property type="protein sequence ID" value="MCY0965646.1"/>
    <property type="molecule type" value="Genomic_DNA"/>
</dbReference>
<keyword evidence="5" id="KW-0413">Isomerase</keyword>
<dbReference type="NCBIfam" id="TIGR02933">
    <property type="entry name" value="nifM_nitrog"/>
    <property type="match status" value="1"/>
</dbReference>
<evidence type="ECO:0000313" key="7">
    <source>
        <dbReference type="EMBL" id="MCY0965646.1"/>
    </source>
</evidence>
<dbReference type="Proteomes" id="UP001150830">
    <property type="component" value="Unassembled WGS sequence"/>
</dbReference>
<evidence type="ECO:0000256" key="2">
    <source>
        <dbReference type="ARBA" id="ARBA00007656"/>
    </source>
</evidence>
<dbReference type="InterPro" id="IPR027304">
    <property type="entry name" value="Trigger_fact/SurA_dom_sf"/>
</dbReference>
<dbReference type="SUPFAM" id="SSF109998">
    <property type="entry name" value="Triger factor/SurA peptide-binding domain-like"/>
    <property type="match status" value="1"/>
</dbReference>
<evidence type="ECO:0000256" key="1">
    <source>
        <dbReference type="ARBA" id="ARBA00000971"/>
    </source>
</evidence>
<name>A0A9X3IS96_9GAMM</name>
<evidence type="ECO:0000256" key="5">
    <source>
        <dbReference type="PROSITE-ProRule" id="PRU00278"/>
    </source>
</evidence>
<evidence type="ECO:0000256" key="4">
    <source>
        <dbReference type="ARBA" id="ARBA00023110"/>
    </source>
</evidence>
<keyword evidence="8" id="KW-1185">Reference proteome</keyword>
<reference evidence="7" key="1">
    <citation type="submission" date="2022-11" db="EMBL/GenBank/DDBJ databases">
        <title>Parathalassolutuus dongxingensis gen. nov., sp. nov., a novel member of family Oceanospirillaceae isolated from a coastal shrimp pond in Guangxi, China.</title>
        <authorList>
            <person name="Chen H."/>
        </authorList>
    </citation>
    <scope>NUCLEOTIDE SEQUENCE</scope>
    <source>
        <strain evidence="7">G-43</strain>
    </source>
</reference>
<evidence type="ECO:0000313" key="8">
    <source>
        <dbReference type="Proteomes" id="UP001150830"/>
    </source>
</evidence>
<comment type="catalytic activity">
    <reaction evidence="1">
        <text>[protein]-peptidylproline (omega=180) = [protein]-peptidylproline (omega=0)</text>
        <dbReference type="Rhea" id="RHEA:16237"/>
        <dbReference type="Rhea" id="RHEA-COMP:10747"/>
        <dbReference type="Rhea" id="RHEA-COMP:10748"/>
        <dbReference type="ChEBI" id="CHEBI:83833"/>
        <dbReference type="ChEBI" id="CHEBI:83834"/>
        <dbReference type="EC" id="5.2.1.8"/>
    </reaction>
</comment>
<evidence type="ECO:0000259" key="6">
    <source>
        <dbReference type="PROSITE" id="PS50198"/>
    </source>
</evidence>
<dbReference type="InterPro" id="IPR046357">
    <property type="entry name" value="PPIase_dom_sf"/>
</dbReference>
<evidence type="ECO:0000256" key="3">
    <source>
        <dbReference type="ARBA" id="ARBA00013194"/>
    </source>
</evidence>
<comment type="similarity">
    <text evidence="2">Belongs to the PpiC/parvulin rotamase family.</text>
</comment>
<dbReference type="AlphaFoldDB" id="A0A9X3IS96"/>
<dbReference type="SUPFAM" id="SSF54534">
    <property type="entry name" value="FKBP-like"/>
    <property type="match status" value="1"/>
</dbReference>
<organism evidence="7 8">
    <name type="scientific">Parathalassolituus penaei</name>
    <dbReference type="NCBI Taxonomy" id="2997323"/>
    <lineage>
        <taxon>Bacteria</taxon>
        <taxon>Pseudomonadati</taxon>
        <taxon>Pseudomonadota</taxon>
        <taxon>Gammaproteobacteria</taxon>
        <taxon>Oceanospirillales</taxon>
        <taxon>Oceanospirillaceae</taxon>
        <taxon>Parathalassolituus</taxon>
    </lineage>
</organism>
<protein>
    <recommendedName>
        <fullName evidence="3">peptidylprolyl isomerase</fullName>
        <ecNumber evidence="3">5.2.1.8</ecNumber>
    </recommendedName>
</protein>
<dbReference type="InterPro" id="IPR014282">
    <property type="entry name" value="Nitrogen_fix_NifM"/>
</dbReference>
<dbReference type="GO" id="GO:0003755">
    <property type="term" value="F:peptidyl-prolyl cis-trans isomerase activity"/>
    <property type="evidence" value="ECO:0007669"/>
    <property type="project" value="UniProtKB-KW"/>
</dbReference>
<dbReference type="PANTHER" id="PTHR47245">
    <property type="entry name" value="PEPTIDYLPROLYL ISOMERASE"/>
    <property type="match status" value="1"/>
</dbReference>
<dbReference type="PROSITE" id="PS01096">
    <property type="entry name" value="PPIC_PPIASE_1"/>
    <property type="match status" value="1"/>
</dbReference>
<gene>
    <name evidence="7" type="primary">nifM</name>
    <name evidence="7" type="ORF">OUO13_10640</name>
</gene>
<keyword evidence="4 5" id="KW-0697">Rotamase</keyword>
<dbReference type="PROSITE" id="PS50198">
    <property type="entry name" value="PPIC_PPIASE_2"/>
    <property type="match status" value="1"/>
</dbReference>
<dbReference type="EC" id="5.2.1.8" evidence="3"/>
<dbReference type="InterPro" id="IPR023058">
    <property type="entry name" value="PPIase_PpiC_CS"/>
</dbReference>
<sequence length="299" mass="34087">MKHPTSDASVSDPALLAYRLLRIAGDRFGCNPQELDSQQRQAAERIAEREQQLEKLVLSSAEARQVIVNQASLEQALEEICRRYDSVTEFHAALASQQLEEADLRRVLDRDLRMQAVLELVGSRAAAVDETEARLFYYLHPEQFVRPEIRTARHILITVNDDYAENRADAALKRIQQIGQRLRKHPERFAEQALKHSECPTSLNGGLLGDVRRGTLFPELETRLFRMAAGEISEPVASEMGWHLLLCEAIQTEEQLSLTSVLPQLLEQLQERQRNKTRKEWLQARMAASQTRQPSDTIA</sequence>